<name>A0A0D2F561_9EURO</name>
<feature type="region of interest" description="Disordered" evidence="5">
    <location>
        <begin position="22"/>
        <end position="73"/>
    </location>
</feature>
<sequence>MKSVFPRTLCSTLALRPLQPLARGTSRLGARTMSSKESKPQEAQEKHDAESTVKRNPHGDFSKVQASRPDWEEDRQWHFTKTRNPDWKYGDGASDKSGLSKAHVSIDPYAEGRPPVLNYKLLISGIIPRPIGFLSTRSKDKSSTNLAPFSYTQVFNHDPPIFGVGFSGGFDNAKDTLKNLVDTGECVINIISEHYLEAANACSIDLPYGESEWSVSGLTPADSAVVAASRVKEAVFSIEGKLVNTQEFESRTTPGKKTGVLAVIEGVHFWVREDAINEDRSLIAPEVLRPIARLGGITYARVLEGFEIPRPVLKEEQKKGILNDGLIKPKVDGQ</sequence>
<dbReference type="InterPro" id="IPR012349">
    <property type="entry name" value="Split_barrel_FMN-bd"/>
</dbReference>
<dbReference type="InterPro" id="IPR002563">
    <property type="entry name" value="Flavin_Rdtase-like_dom"/>
</dbReference>
<dbReference type="GeneID" id="25329217"/>
<evidence type="ECO:0000313" key="7">
    <source>
        <dbReference type="EMBL" id="KIW54989.1"/>
    </source>
</evidence>
<evidence type="ECO:0000256" key="1">
    <source>
        <dbReference type="ARBA" id="ARBA00001917"/>
    </source>
</evidence>
<dbReference type="PANTHER" id="PTHR33798:SF5">
    <property type="entry name" value="FLAVIN REDUCTASE LIKE DOMAIN-CONTAINING PROTEIN"/>
    <property type="match status" value="1"/>
</dbReference>
<accession>A0A0D2F561</accession>
<evidence type="ECO:0000313" key="8">
    <source>
        <dbReference type="Proteomes" id="UP000054342"/>
    </source>
</evidence>
<evidence type="ECO:0000256" key="5">
    <source>
        <dbReference type="SAM" id="MobiDB-lite"/>
    </source>
</evidence>
<keyword evidence="3" id="KW-0288">FMN</keyword>
<dbReference type="AlphaFoldDB" id="A0A0D2F561"/>
<evidence type="ECO:0000256" key="3">
    <source>
        <dbReference type="ARBA" id="ARBA00022643"/>
    </source>
</evidence>
<dbReference type="SUPFAM" id="SSF50475">
    <property type="entry name" value="FMN-binding split barrel"/>
    <property type="match status" value="1"/>
</dbReference>
<dbReference type="Pfam" id="PF01613">
    <property type="entry name" value="Flavin_Reduct"/>
    <property type="match status" value="1"/>
</dbReference>
<dbReference type="RefSeq" id="XP_013315573.1">
    <property type="nucleotide sequence ID" value="XM_013460119.1"/>
</dbReference>
<dbReference type="EMBL" id="KN847320">
    <property type="protein sequence ID" value="KIW54989.1"/>
    <property type="molecule type" value="Genomic_DNA"/>
</dbReference>
<dbReference type="GO" id="GO:0010181">
    <property type="term" value="F:FMN binding"/>
    <property type="evidence" value="ECO:0007669"/>
    <property type="project" value="InterPro"/>
</dbReference>
<dbReference type="Proteomes" id="UP000054342">
    <property type="component" value="Unassembled WGS sequence"/>
</dbReference>
<organism evidence="7 8">
    <name type="scientific">Exophiala xenobiotica</name>
    <dbReference type="NCBI Taxonomy" id="348802"/>
    <lineage>
        <taxon>Eukaryota</taxon>
        <taxon>Fungi</taxon>
        <taxon>Dikarya</taxon>
        <taxon>Ascomycota</taxon>
        <taxon>Pezizomycotina</taxon>
        <taxon>Eurotiomycetes</taxon>
        <taxon>Chaetothyriomycetidae</taxon>
        <taxon>Chaetothyriales</taxon>
        <taxon>Herpotrichiellaceae</taxon>
        <taxon>Exophiala</taxon>
    </lineage>
</organism>
<protein>
    <recommendedName>
        <fullName evidence="6">Flavin reductase like domain-containing protein</fullName>
    </recommendedName>
</protein>
<proteinExistence type="inferred from homology"/>
<evidence type="ECO:0000256" key="4">
    <source>
        <dbReference type="ARBA" id="ARBA00038054"/>
    </source>
</evidence>
<feature type="compositionally biased region" description="Basic and acidic residues" evidence="5">
    <location>
        <begin position="34"/>
        <end position="61"/>
    </location>
</feature>
<dbReference type="OrthoDB" id="10250990at2759"/>
<evidence type="ECO:0000256" key="2">
    <source>
        <dbReference type="ARBA" id="ARBA00022630"/>
    </source>
</evidence>
<dbReference type="STRING" id="348802.A0A0D2F561"/>
<dbReference type="HOGENOM" id="CLU_059021_3_0_1"/>
<comment type="similarity">
    <text evidence="4">Belongs to the flavoredoxin family.</text>
</comment>
<reference evidence="7 8" key="1">
    <citation type="submission" date="2015-01" db="EMBL/GenBank/DDBJ databases">
        <title>The Genome Sequence of Exophiala xenobiotica CBS118157.</title>
        <authorList>
            <consortium name="The Broad Institute Genomics Platform"/>
            <person name="Cuomo C."/>
            <person name="de Hoog S."/>
            <person name="Gorbushina A."/>
            <person name="Stielow B."/>
            <person name="Teixiera M."/>
            <person name="Abouelleil A."/>
            <person name="Chapman S.B."/>
            <person name="Priest M."/>
            <person name="Young S.K."/>
            <person name="Wortman J."/>
            <person name="Nusbaum C."/>
            <person name="Birren B."/>
        </authorList>
    </citation>
    <scope>NUCLEOTIDE SEQUENCE [LARGE SCALE GENOMIC DNA]</scope>
    <source>
        <strain evidence="7 8">CBS 118157</strain>
    </source>
</reference>
<dbReference type="Gene3D" id="2.30.110.10">
    <property type="entry name" value="Electron Transport, Fmn-binding Protein, Chain A"/>
    <property type="match status" value="1"/>
</dbReference>
<dbReference type="PANTHER" id="PTHR33798">
    <property type="entry name" value="FLAVOPROTEIN OXYGENASE"/>
    <property type="match status" value="1"/>
</dbReference>
<dbReference type="SMART" id="SM00903">
    <property type="entry name" value="Flavin_Reduct"/>
    <property type="match status" value="1"/>
</dbReference>
<feature type="domain" description="Flavin reductase like" evidence="6">
    <location>
        <begin position="124"/>
        <end position="284"/>
    </location>
</feature>
<gene>
    <name evidence="7" type="ORF">PV05_07309</name>
</gene>
<keyword evidence="8" id="KW-1185">Reference proteome</keyword>
<evidence type="ECO:0000259" key="6">
    <source>
        <dbReference type="SMART" id="SM00903"/>
    </source>
</evidence>
<keyword evidence="2" id="KW-0285">Flavoprotein</keyword>
<comment type="cofactor">
    <cofactor evidence="1">
        <name>FMN</name>
        <dbReference type="ChEBI" id="CHEBI:58210"/>
    </cofactor>
</comment>